<dbReference type="InterPro" id="IPR006091">
    <property type="entry name" value="Acyl-CoA_Oxase/DH_mid-dom"/>
</dbReference>
<dbReference type="InterPro" id="IPR009100">
    <property type="entry name" value="AcylCoA_DH/oxidase_NM_dom_sf"/>
</dbReference>
<dbReference type="AlphaFoldDB" id="A0AAE1GZ35"/>
<dbReference type="InterPro" id="IPR036250">
    <property type="entry name" value="AcylCo_DH-like_C"/>
</dbReference>
<dbReference type="InterPro" id="IPR049448">
    <property type="entry name" value="ACAD9/ACADV-like_C"/>
</dbReference>
<dbReference type="GO" id="GO:0050660">
    <property type="term" value="F:flavin adenine dinucleotide binding"/>
    <property type="evidence" value="ECO:0007669"/>
    <property type="project" value="InterPro"/>
</dbReference>
<reference evidence="14" key="1">
    <citation type="submission" date="2021-07" db="EMBL/GenBank/DDBJ databases">
        <authorList>
            <person name="Catto M.A."/>
            <person name="Jacobson A."/>
            <person name="Kennedy G."/>
            <person name="Labadie P."/>
            <person name="Hunt B.G."/>
            <person name="Srinivasan R."/>
        </authorList>
    </citation>
    <scope>NUCLEOTIDE SEQUENCE</scope>
    <source>
        <strain evidence="14">PL_HMW_Pooled</strain>
        <tissue evidence="14">Head</tissue>
    </source>
</reference>
<evidence type="ECO:0000256" key="5">
    <source>
        <dbReference type="ARBA" id="ARBA00022827"/>
    </source>
</evidence>
<evidence type="ECO:0000256" key="6">
    <source>
        <dbReference type="ARBA" id="ARBA00022946"/>
    </source>
</evidence>
<dbReference type="Gene3D" id="1.10.540.10">
    <property type="entry name" value="Acyl-CoA dehydrogenase/oxidase, N-terminal domain"/>
    <property type="match status" value="1"/>
</dbReference>
<evidence type="ECO:0000256" key="2">
    <source>
        <dbReference type="ARBA" id="ARBA00004173"/>
    </source>
</evidence>
<feature type="domain" description="Acyl-CoA oxidase/dehydrogenase middle" evidence="11">
    <location>
        <begin position="211"/>
        <end position="306"/>
    </location>
</feature>
<evidence type="ECO:0000256" key="8">
    <source>
        <dbReference type="ARBA" id="ARBA00023128"/>
    </source>
</evidence>
<feature type="domain" description="ACAD9/ACADV-like C-terminal" evidence="13">
    <location>
        <begin position="517"/>
        <end position="635"/>
    </location>
</feature>
<proteinExistence type="inferred from homology"/>
<dbReference type="InterPro" id="IPR009075">
    <property type="entry name" value="AcylCo_DH/oxidase_C"/>
</dbReference>
<protein>
    <submittedName>
        <fullName evidence="14">Complex I assembly factor ACAD9, mitochondrial</fullName>
    </submittedName>
</protein>
<keyword evidence="5 9" id="KW-0274">FAD</keyword>
<dbReference type="Pfam" id="PF02771">
    <property type="entry name" value="Acyl-CoA_dh_N"/>
    <property type="match status" value="1"/>
</dbReference>
<keyword evidence="15" id="KW-1185">Reference proteome</keyword>
<dbReference type="Proteomes" id="UP001219518">
    <property type="component" value="Unassembled WGS sequence"/>
</dbReference>
<sequence>MSIYSQHPNMLRTVLYNGCLIRHLPPARDSTIFKRLSHISPLCMGKSTLEVVRERPRSVAPEPRKEKDKMPPYVKNLFKSKIDPNIFGYGELDLGALQVVQEMGEALERFMNEEKFILFEETPPQITSEVISKLKETGIFKVNIPKEYGGLELPLTEILYLAEVLSKDPSLFETVNVHIHYISNLLTMFASNEQKAKYLPSVASGDLQFGFALWEENAGVDVSSLDCSADFLGDSYVLNGSKRWVLNGGIADKFIVFASEAKGVSKGSADTITCFLVDKHAEGVQSKSMDTLGLNGFNFWEISFNNTRVPVENVIGDAGQGISILRSLLHGKFSLAGARTGLLRALLNKTIHHAINRTSFGKPLINNEIVKHHLAEAAACLYGLESIAYMTADLYDNIEDPDIGVETAIVKLYSAQTASLVVQKCNTVLGSDAYLRDKPYEKIMRDVLYYPMVETSADALRITIAMLCLQHVGNFMQETVYQRRNPLFYPAKAVKEYFSFIYEEEGFTEIVYEHVHPSLEVGAKNLERAILRCGKTTEMALSRWGKEIEQRQINLARLADIAVDLYVSTASLARSSRALSIGTRFCDIDGKIATTLANATYCRMCQAFEEVEKSPYSNNDASYAQIADTILHERKYYSQHPLARTY</sequence>
<dbReference type="PANTHER" id="PTHR43884:SF9">
    <property type="entry name" value="COMPLEX I ASSEMBLY FACTOR ACAD9, MITOCHONDRIAL"/>
    <property type="match status" value="1"/>
</dbReference>
<comment type="cofactor">
    <cofactor evidence="1 9">
        <name>FAD</name>
        <dbReference type="ChEBI" id="CHEBI:57692"/>
    </cofactor>
</comment>
<dbReference type="SUPFAM" id="SSF56645">
    <property type="entry name" value="Acyl-CoA dehydrogenase NM domain-like"/>
    <property type="match status" value="1"/>
</dbReference>
<evidence type="ECO:0000256" key="4">
    <source>
        <dbReference type="ARBA" id="ARBA00022630"/>
    </source>
</evidence>
<evidence type="ECO:0000259" key="10">
    <source>
        <dbReference type="Pfam" id="PF00441"/>
    </source>
</evidence>
<dbReference type="GO" id="GO:0005739">
    <property type="term" value="C:mitochondrion"/>
    <property type="evidence" value="ECO:0007669"/>
    <property type="project" value="UniProtKB-SubCell"/>
</dbReference>
<dbReference type="Pfam" id="PF21343">
    <property type="entry name" value="ACAD9-ACADV_C"/>
    <property type="match status" value="1"/>
</dbReference>
<dbReference type="EMBL" id="JAHWGI010000289">
    <property type="protein sequence ID" value="KAK3911996.1"/>
    <property type="molecule type" value="Genomic_DNA"/>
</dbReference>
<evidence type="ECO:0000313" key="15">
    <source>
        <dbReference type="Proteomes" id="UP001219518"/>
    </source>
</evidence>
<comment type="subcellular location">
    <subcellularLocation>
        <location evidence="2">Mitochondrion</location>
    </subcellularLocation>
</comment>
<dbReference type="Pfam" id="PF02770">
    <property type="entry name" value="Acyl-CoA_dh_M"/>
    <property type="match status" value="1"/>
</dbReference>
<dbReference type="GO" id="GO:0006631">
    <property type="term" value="P:fatty acid metabolic process"/>
    <property type="evidence" value="ECO:0007669"/>
    <property type="project" value="UniProtKB-ARBA"/>
</dbReference>
<evidence type="ECO:0000256" key="1">
    <source>
        <dbReference type="ARBA" id="ARBA00001974"/>
    </source>
</evidence>
<keyword evidence="8" id="KW-0496">Mitochondrion</keyword>
<dbReference type="Pfam" id="PF00441">
    <property type="entry name" value="Acyl-CoA_dh_1"/>
    <property type="match status" value="1"/>
</dbReference>
<evidence type="ECO:0000259" key="12">
    <source>
        <dbReference type="Pfam" id="PF02771"/>
    </source>
</evidence>
<evidence type="ECO:0000256" key="7">
    <source>
        <dbReference type="ARBA" id="ARBA00023002"/>
    </source>
</evidence>
<evidence type="ECO:0000259" key="13">
    <source>
        <dbReference type="Pfam" id="PF21343"/>
    </source>
</evidence>
<gene>
    <name evidence="14" type="ORF">KUF71_021566</name>
</gene>
<dbReference type="Gene3D" id="2.40.110.10">
    <property type="entry name" value="Butyryl-CoA Dehydrogenase, subunit A, domain 2"/>
    <property type="match status" value="1"/>
</dbReference>
<accession>A0AAE1GZ35</accession>
<dbReference type="InterPro" id="IPR046373">
    <property type="entry name" value="Acyl-CoA_Oxase/DH_mid-dom_sf"/>
</dbReference>
<dbReference type="PANTHER" id="PTHR43884">
    <property type="entry name" value="ACYL-COA DEHYDROGENASE"/>
    <property type="match status" value="1"/>
</dbReference>
<reference evidence="14" key="2">
    <citation type="journal article" date="2023" name="BMC Genomics">
        <title>Pest status, molecular evolution, and epigenetic factors derived from the genome assembly of Frankliniella fusca, a thysanopteran phytovirus vector.</title>
        <authorList>
            <person name="Catto M.A."/>
            <person name="Labadie P.E."/>
            <person name="Jacobson A.L."/>
            <person name="Kennedy G.G."/>
            <person name="Srinivasan R."/>
            <person name="Hunt B.G."/>
        </authorList>
    </citation>
    <scope>NUCLEOTIDE SEQUENCE</scope>
    <source>
        <strain evidence="14">PL_HMW_Pooled</strain>
    </source>
</reference>
<dbReference type="Gene3D" id="1.20.140.10">
    <property type="entry name" value="Butyryl-CoA Dehydrogenase, subunit A, domain 3"/>
    <property type="match status" value="2"/>
</dbReference>
<feature type="domain" description="Acyl-CoA dehydrogenase/oxidase C-terminal" evidence="10">
    <location>
        <begin position="324"/>
        <end position="466"/>
    </location>
</feature>
<dbReference type="InterPro" id="IPR037069">
    <property type="entry name" value="AcylCoA_DH/ox_N_sf"/>
</dbReference>
<keyword evidence="4 9" id="KW-0285">Flavoprotein</keyword>
<keyword evidence="6" id="KW-0809">Transit peptide</keyword>
<evidence type="ECO:0000256" key="3">
    <source>
        <dbReference type="ARBA" id="ARBA00009347"/>
    </source>
</evidence>
<feature type="domain" description="Acyl-CoA dehydrogenase/oxidase N-terminal" evidence="12">
    <location>
        <begin position="106"/>
        <end position="206"/>
    </location>
</feature>
<evidence type="ECO:0000313" key="14">
    <source>
        <dbReference type="EMBL" id="KAK3911996.1"/>
    </source>
</evidence>
<name>A0AAE1GZ35_9NEOP</name>
<organism evidence="14 15">
    <name type="scientific">Frankliniella fusca</name>
    <dbReference type="NCBI Taxonomy" id="407009"/>
    <lineage>
        <taxon>Eukaryota</taxon>
        <taxon>Metazoa</taxon>
        <taxon>Ecdysozoa</taxon>
        <taxon>Arthropoda</taxon>
        <taxon>Hexapoda</taxon>
        <taxon>Insecta</taxon>
        <taxon>Pterygota</taxon>
        <taxon>Neoptera</taxon>
        <taxon>Paraneoptera</taxon>
        <taxon>Thysanoptera</taxon>
        <taxon>Terebrantia</taxon>
        <taxon>Thripoidea</taxon>
        <taxon>Thripidae</taxon>
        <taxon>Frankliniella</taxon>
    </lineage>
</organism>
<comment type="caution">
    <text evidence="14">The sequence shown here is derived from an EMBL/GenBank/DDBJ whole genome shotgun (WGS) entry which is preliminary data.</text>
</comment>
<keyword evidence="7 9" id="KW-0560">Oxidoreductase</keyword>
<dbReference type="GO" id="GO:0003995">
    <property type="term" value="F:acyl-CoA dehydrogenase activity"/>
    <property type="evidence" value="ECO:0007669"/>
    <property type="project" value="TreeGrafter"/>
</dbReference>
<evidence type="ECO:0000256" key="9">
    <source>
        <dbReference type="RuleBase" id="RU362125"/>
    </source>
</evidence>
<dbReference type="InterPro" id="IPR013786">
    <property type="entry name" value="AcylCoA_DH/ox_N"/>
</dbReference>
<comment type="similarity">
    <text evidence="3 9">Belongs to the acyl-CoA dehydrogenase family.</text>
</comment>
<evidence type="ECO:0000259" key="11">
    <source>
        <dbReference type="Pfam" id="PF02770"/>
    </source>
</evidence>
<dbReference type="SUPFAM" id="SSF47203">
    <property type="entry name" value="Acyl-CoA dehydrogenase C-terminal domain-like"/>
    <property type="match status" value="1"/>
</dbReference>